<reference evidence="2" key="1">
    <citation type="journal article" date="2023" name="Mol. Phylogenet. Evol.">
        <title>Genome-scale phylogeny and comparative genomics of the fungal order Sordariales.</title>
        <authorList>
            <person name="Hensen N."/>
            <person name="Bonometti L."/>
            <person name="Westerberg I."/>
            <person name="Brannstrom I.O."/>
            <person name="Guillou S."/>
            <person name="Cros-Aarteil S."/>
            <person name="Calhoun S."/>
            <person name="Haridas S."/>
            <person name="Kuo A."/>
            <person name="Mondo S."/>
            <person name="Pangilinan J."/>
            <person name="Riley R."/>
            <person name="LaButti K."/>
            <person name="Andreopoulos B."/>
            <person name="Lipzen A."/>
            <person name="Chen C."/>
            <person name="Yan M."/>
            <person name="Daum C."/>
            <person name="Ng V."/>
            <person name="Clum A."/>
            <person name="Steindorff A."/>
            <person name="Ohm R.A."/>
            <person name="Martin F."/>
            <person name="Silar P."/>
            <person name="Natvig D.O."/>
            <person name="Lalanne C."/>
            <person name="Gautier V."/>
            <person name="Ament-Velasquez S.L."/>
            <person name="Kruys A."/>
            <person name="Hutchinson M.I."/>
            <person name="Powell A.J."/>
            <person name="Barry K."/>
            <person name="Miller A.N."/>
            <person name="Grigoriev I.V."/>
            <person name="Debuchy R."/>
            <person name="Gladieux P."/>
            <person name="Hiltunen Thoren M."/>
            <person name="Johannesson H."/>
        </authorList>
    </citation>
    <scope>NUCLEOTIDE SEQUENCE</scope>
    <source>
        <strain evidence="2">CBS 626.80</strain>
    </source>
</reference>
<accession>A0AAN6SC25</accession>
<evidence type="ECO:0000256" key="1">
    <source>
        <dbReference type="SAM" id="MobiDB-lite"/>
    </source>
</evidence>
<dbReference type="Proteomes" id="UP001303222">
    <property type="component" value="Unassembled WGS sequence"/>
</dbReference>
<organism evidence="2 3">
    <name type="scientific">Pseudoneurospora amorphoporcata</name>
    <dbReference type="NCBI Taxonomy" id="241081"/>
    <lineage>
        <taxon>Eukaryota</taxon>
        <taxon>Fungi</taxon>
        <taxon>Dikarya</taxon>
        <taxon>Ascomycota</taxon>
        <taxon>Pezizomycotina</taxon>
        <taxon>Sordariomycetes</taxon>
        <taxon>Sordariomycetidae</taxon>
        <taxon>Sordariales</taxon>
        <taxon>Sordariaceae</taxon>
        <taxon>Pseudoneurospora</taxon>
    </lineage>
</organism>
<gene>
    <name evidence="2" type="ORF">QBC32DRAFT_50588</name>
</gene>
<protein>
    <submittedName>
        <fullName evidence="2">Uncharacterized protein</fullName>
    </submittedName>
</protein>
<keyword evidence="3" id="KW-1185">Reference proteome</keyword>
<dbReference type="AlphaFoldDB" id="A0AAN6SC25"/>
<comment type="caution">
    <text evidence="2">The sequence shown here is derived from an EMBL/GenBank/DDBJ whole genome shotgun (WGS) entry which is preliminary data.</text>
</comment>
<sequence length="137" mass="15388">MDRQARPALRVDTSVQQALHRSPIESPTSDPPTWLSDPIYSEYIRQPLPADDGSRAPPSLSPYDPLNGLFPPQPEHIDMVISIRSGERRDFPHLLKVQTASMQNLRTSVDLIGSRQGTEIGDEEHKELVMFLFSLSV</sequence>
<reference evidence="2" key="2">
    <citation type="submission" date="2023-06" db="EMBL/GenBank/DDBJ databases">
        <authorList>
            <consortium name="Lawrence Berkeley National Laboratory"/>
            <person name="Mondo S.J."/>
            <person name="Hensen N."/>
            <person name="Bonometti L."/>
            <person name="Westerberg I."/>
            <person name="Brannstrom I.O."/>
            <person name="Guillou S."/>
            <person name="Cros-Aarteil S."/>
            <person name="Calhoun S."/>
            <person name="Haridas S."/>
            <person name="Kuo A."/>
            <person name="Pangilinan J."/>
            <person name="Riley R."/>
            <person name="Labutti K."/>
            <person name="Andreopoulos B."/>
            <person name="Lipzen A."/>
            <person name="Chen C."/>
            <person name="Yanf M."/>
            <person name="Daum C."/>
            <person name="Ng V."/>
            <person name="Clum A."/>
            <person name="Steindorff A."/>
            <person name="Ohm R."/>
            <person name="Martin F."/>
            <person name="Silar P."/>
            <person name="Natvig D."/>
            <person name="Lalanne C."/>
            <person name="Gautier V."/>
            <person name="Ament-Velasquez S.L."/>
            <person name="Kruys A."/>
            <person name="Hutchinson M.I."/>
            <person name="Powell A.J."/>
            <person name="Barry K."/>
            <person name="Miller A.N."/>
            <person name="Grigoriev I.V."/>
            <person name="Debuchy R."/>
            <person name="Gladieux P."/>
            <person name="Thoren M.H."/>
            <person name="Johannesson H."/>
        </authorList>
    </citation>
    <scope>NUCLEOTIDE SEQUENCE</scope>
    <source>
        <strain evidence="2">CBS 626.80</strain>
    </source>
</reference>
<evidence type="ECO:0000313" key="2">
    <source>
        <dbReference type="EMBL" id="KAK3948752.1"/>
    </source>
</evidence>
<proteinExistence type="predicted"/>
<feature type="region of interest" description="Disordered" evidence="1">
    <location>
        <begin position="1"/>
        <end position="71"/>
    </location>
</feature>
<name>A0AAN6SC25_9PEZI</name>
<evidence type="ECO:0000313" key="3">
    <source>
        <dbReference type="Proteomes" id="UP001303222"/>
    </source>
</evidence>
<dbReference type="EMBL" id="MU859247">
    <property type="protein sequence ID" value="KAK3948752.1"/>
    <property type="molecule type" value="Genomic_DNA"/>
</dbReference>